<dbReference type="SUPFAM" id="SSF56219">
    <property type="entry name" value="DNase I-like"/>
    <property type="match status" value="1"/>
</dbReference>
<name>A0A183MMS7_9TREM</name>
<accession>A0A183MMS7</accession>
<evidence type="ECO:0000313" key="1">
    <source>
        <dbReference type="EMBL" id="VDP23653.1"/>
    </source>
</evidence>
<organism evidence="1 2">
    <name type="scientific">Schistosoma margrebowiei</name>
    <dbReference type="NCBI Taxonomy" id="48269"/>
    <lineage>
        <taxon>Eukaryota</taxon>
        <taxon>Metazoa</taxon>
        <taxon>Spiralia</taxon>
        <taxon>Lophotrochozoa</taxon>
        <taxon>Platyhelminthes</taxon>
        <taxon>Trematoda</taxon>
        <taxon>Digenea</taxon>
        <taxon>Strigeidida</taxon>
        <taxon>Schistosomatoidea</taxon>
        <taxon>Schistosomatidae</taxon>
        <taxon>Schistosoma</taxon>
    </lineage>
</organism>
<gene>
    <name evidence="1" type="ORF">SMRZ_LOCUS17352</name>
</gene>
<sequence>MPLLTTRAKISIGTWNVRTMWETGKTSQIATEMRRYNIEILGISGTHWTQTGQKRLATGETLLYSGCKITKCTCWMGISRIQNHQSIVQNKGVNFNEYYPILCTPPNDSNDDIKDQFYDRLQSIIEKCPRKDLIILIGDLNAKVGIDNTGYEDIMGHCDTTEFLRRLSILSGTPTTDYNAKSCMEDS</sequence>
<evidence type="ECO:0000313" key="2">
    <source>
        <dbReference type="Proteomes" id="UP000277204"/>
    </source>
</evidence>
<dbReference type="EMBL" id="UZAI01017352">
    <property type="protein sequence ID" value="VDP23653.1"/>
    <property type="molecule type" value="Genomic_DNA"/>
</dbReference>
<reference evidence="1 2" key="1">
    <citation type="submission" date="2018-11" db="EMBL/GenBank/DDBJ databases">
        <authorList>
            <consortium name="Pathogen Informatics"/>
        </authorList>
    </citation>
    <scope>NUCLEOTIDE SEQUENCE [LARGE SCALE GENOMIC DNA]</scope>
    <source>
        <strain evidence="1 2">Zambia</strain>
    </source>
</reference>
<keyword evidence="2" id="KW-1185">Reference proteome</keyword>
<dbReference type="Gene3D" id="3.60.10.10">
    <property type="entry name" value="Endonuclease/exonuclease/phosphatase"/>
    <property type="match status" value="1"/>
</dbReference>
<dbReference type="InterPro" id="IPR036691">
    <property type="entry name" value="Endo/exonu/phosph_ase_sf"/>
</dbReference>
<dbReference type="AlphaFoldDB" id="A0A183MMS7"/>
<proteinExistence type="predicted"/>
<dbReference type="Proteomes" id="UP000277204">
    <property type="component" value="Unassembled WGS sequence"/>
</dbReference>
<protein>
    <submittedName>
        <fullName evidence="1">Uncharacterized protein</fullName>
    </submittedName>
</protein>